<dbReference type="InterPro" id="IPR015330">
    <property type="entry name" value="DNA_primase/pol_bifunc_N"/>
</dbReference>
<evidence type="ECO:0000313" key="3">
    <source>
        <dbReference type="EMBL" id="AHL18589.1"/>
    </source>
</evidence>
<dbReference type="SUPFAM" id="SSF56747">
    <property type="entry name" value="Prim-pol domain"/>
    <property type="match status" value="1"/>
</dbReference>
<dbReference type="SMART" id="SM00943">
    <property type="entry name" value="Prim-Pol"/>
    <property type="match status" value="1"/>
</dbReference>
<dbReference type="Proteomes" id="UP000019700">
    <property type="component" value="Genome"/>
</dbReference>
<keyword evidence="4" id="KW-1185">Reference proteome</keyword>
<protein>
    <recommendedName>
        <fullName evidence="2">DNA primase/polymerase bifunctional N-terminal domain-containing protein</fullName>
    </recommendedName>
</protein>
<reference evidence="3 4" key="1">
    <citation type="journal article" date="2014" name="Arch. Virol.">
        <title>Complete genome sequence of a novel phage, vB_MoxS-ISF9, infecting methylotrophic Microbacterium: first report of a virulent Microbacterium phage.</title>
        <authorList>
            <person name="Zamani I."/>
            <person name="Bouzari M."/>
            <person name="Emtiazi G."/>
            <person name="Ghasemi S.M."/>
            <person name="Chang H.I."/>
        </authorList>
    </citation>
    <scope>NUCLEOTIDE SEQUENCE [LARGE SCALE GENOMIC DNA]</scope>
</reference>
<sequence length="890" mass="99596">MLAASARPGRSESRPPSASVAQLVRADLATADNRKRCGFESRPTHVAYGERYPRPCNSAYNIMTKEELVKYNVDPFKLIEQGIATFPVDPGDKRPVARDKRQHPVNQKWDYQVPRLSWGTVATTDPAQIERWVKDYPNCWWGTPTGDINGFVVVDLDCYADDTVNDWWDSHWFGLGSEVATVSGGRHIRYAVDPGEDVQTNMGKIHNAVDVRGEGGYIVAYTDDYSDIPEIPQDLLDFLPKRTQVDAEAEAAEAAAIMASEVKATEVSPQEARVLKGITDKLDALPRPWRPGAGYHDAQFGAACHLWRIVNNTRDYATTEADAHALFLKHAPLRDKNDRALRDARWLEGKKYAEGQVADPPGETPIRLEVDDALLSRYADSEIDRLYWESRNIGQVKKLIHALRLKGATQQEAYSISYACAAMKAMHDKGISTSTWGFVTAEYGAPEMDEEAFDEWEVKETVKALDKPKQTPQKPVVILSEEERARVRSYPNFIDNYIDAAKVFYAKPNYPLHYVNAWIALSIGIGDKGNIYEKKGRTPLSLWGFNLAPSAAGKSDANDHMSNTVDAMRSGGWAGVALGDSASTEELMDVVMDRPGQSMGIFMDECREFLEGSKQARNYEGKVLGAYLKLYDGKAKRQLRRGMDKDKVGEEAQVSFTLWMQGAWNPVIETLDSRHIESGFVGRFLVAIGSEAEVTRESLTPEFASEYQVENGGRHPLVDSFAAPVKQAVYEVSQNEGVARMQFARQEVLERYVDMREQLEAFAAKHPLSEHLRGILLRVGQNMLKGAALLALSEGRTQIEMEDMLLAMKSGEFWVKGSVELAEAISASNYRRLVDHVVDLVHSKGRSAAALYRSPKFQNMKKFEVDEIIERAEKEGRIHLSDGVWEVTRA</sequence>
<dbReference type="OrthoDB" id="6637at10239"/>
<dbReference type="InterPro" id="IPR025048">
    <property type="entry name" value="DUF3987"/>
</dbReference>
<proteinExistence type="predicted"/>
<evidence type="ECO:0000313" key="4">
    <source>
        <dbReference type="Proteomes" id="UP000019700"/>
    </source>
</evidence>
<dbReference type="Pfam" id="PF13148">
    <property type="entry name" value="DUF3987"/>
    <property type="match status" value="1"/>
</dbReference>
<accession>W8NP34</accession>
<dbReference type="CDD" id="cd04859">
    <property type="entry name" value="Prim_Pol"/>
    <property type="match status" value="1"/>
</dbReference>
<gene>
    <name evidence="3" type="ORF">ISF9_119</name>
</gene>
<feature type="domain" description="DNA primase/polymerase bifunctional N-terminal" evidence="2">
    <location>
        <begin position="76"/>
        <end position="235"/>
    </location>
</feature>
<name>W8NP34_9CAUD</name>
<dbReference type="RefSeq" id="YP_009021564.1">
    <property type="nucleotide sequence ID" value="NC_023859.1"/>
</dbReference>
<dbReference type="Pfam" id="PF09250">
    <property type="entry name" value="Prim-Pol"/>
    <property type="match status" value="1"/>
</dbReference>
<dbReference type="KEGG" id="vg:18938430"/>
<organism evidence="3 4">
    <name type="scientific">Microbacterium phage vB_MoxS-ISF9</name>
    <dbReference type="NCBI Taxonomy" id="1458670"/>
    <lineage>
        <taxon>Viruses</taxon>
        <taxon>Duplodnaviria</taxon>
        <taxon>Heunggongvirae</taxon>
        <taxon>Uroviricota</taxon>
        <taxon>Caudoviricetes</taxon>
        <taxon>Farahnazvirus</taxon>
        <taxon>Farahnazvirus ISF9</taxon>
    </lineage>
</organism>
<dbReference type="GeneID" id="18938430"/>
<evidence type="ECO:0000256" key="1">
    <source>
        <dbReference type="SAM" id="MobiDB-lite"/>
    </source>
</evidence>
<dbReference type="EMBL" id="KJ173786">
    <property type="protein sequence ID" value="AHL18589.1"/>
    <property type="molecule type" value="Genomic_DNA"/>
</dbReference>
<evidence type="ECO:0000259" key="2">
    <source>
        <dbReference type="SMART" id="SM00943"/>
    </source>
</evidence>
<feature type="region of interest" description="Disordered" evidence="1">
    <location>
        <begin position="1"/>
        <end position="20"/>
    </location>
</feature>